<dbReference type="AlphaFoldDB" id="A0ABD2N0G3"/>
<comment type="caution">
    <text evidence="1">The sequence shown here is derived from an EMBL/GenBank/DDBJ whole genome shotgun (WGS) entry which is preliminary data.</text>
</comment>
<accession>A0ABD2N0G3</accession>
<reference evidence="1 2" key="1">
    <citation type="journal article" date="2021" name="BMC Biol.">
        <title>Horizontally acquired antibacterial genes associated with adaptive radiation of ladybird beetles.</title>
        <authorList>
            <person name="Li H.S."/>
            <person name="Tang X.F."/>
            <person name="Huang Y.H."/>
            <person name="Xu Z.Y."/>
            <person name="Chen M.L."/>
            <person name="Du X.Y."/>
            <person name="Qiu B.Y."/>
            <person name="Chen P.T."/>
            <person name="Zhang W."/>
            <person name="Slipinski A."/>
            <person name="Escalona H.E."/>
            <person name="Waterhouse R.M."/>
            <person name="Zwick A."/>
            <person name="Pang H."/>
        </authorList>
    </citation>
    <scope>NUCLEOTIDE SEQUENCE [LARGE SCALE GENOMIC DNA]</scope>
    <source>
        <strain evidence="1">SYSU2018</strain>
    </source>
</reference>
<dbReference type="EMBL" id="JABFTP020000042">
    <property type="protein sequence ID" value="KAL3271925.1"/>
    <property type="molecule type" value="Genomic_DNA"/>
</dbReference>
<proteinExistence type="predicted"/>
<evidence type="ECO:0000313" key="2">
    <source>
        <dbReference type="Proteomes" id="UP001516400"/>
    </source>
</evidence>
<organism evidence="1 2">
    <name type="scientific">Cryptolaemus montrouzieri</name>
    <dbReference type="NCBI Taxonomy" id="559131"/>
    <lineage>
        <taxon>Eukaryota</taxon>
        <taxon>Metazoa</taxon>
        <taxon>Ecdysozoa</taxon>
        <taxon>Arthropoda</taxon>
        <taxon>Hexapoda</taxon>
        <taxon>Insecta</taxon>
        <taxon>Pterygota</taxon>
        <taxon>Neoptera</taxon>
        <taxon>Endopterygota</taxon>
        <taxon>Coleoptera</taxon>
        <taxon>Polyphaga</taxon>
        <taxon>Cucujiformia</taxon>
        <taxon>Coccinelloidea</taxon>
        <taxon>Coccinellidae</taxon>
        <taxon>Scymninae</taxon>
        <taxon>Scymnini</taxon>
        <taxon>Cryptolaemus</taxon>
    </lineage>
</organism>
<keyword evidence="2" id="KW-1185">Reference proteome</keyword>
<feature type="non-terminal residue" evidence="1">
    <location>
        <position position="1"/>
    </location>
</feature>
<sequence length="67" mass="7518">FSQSKRNRNKPVRENGINVNEVLTTVNGNPHVSTVTISAATNISPASVKRNLWSLRQLRFISIRISE</sequence>
<evidence type="ECO:0000313" key="1">
    <source>
        <dbReference type="EMBL" id="KAL3271925.1"/>
    </source>
</evidence>
<protein>
    <submittedName>
        <fullName evidence="1">Uncharacterized protein</fullName>
    </submittedName>
</protein>
<dbReference type="Proteomes" id="UP001516400">
    <property type="component" value="Unassembled WGS sequence"/>
</dbReference>
<name>A0ABD2N0G3_9CUCU</name>
<gene>
    <name evidence="1" type="ORF">HHI36_022395</name>
</gene>